<organism evidence="2 3">
    <name type="scientific">Rhinolophus ferrumequinum</name>
    <name type="common">Greater horseshoe bat</name>
    <dbReference type="NCBI Taxonomy" id="59479"/>
    <lineage>
        <taxon>Eukaryota</taxon>
        <taxon>Metazoa</taxon>
        <taxon>Chordata</taxon>
        <taxon>Craniata</taxon>
        <taxon>Vertebrata</taxon>
        <taxon>Euteleostomi</taxon>
        <taxon>Mammalia</taxon>
        <taxon>Eutheria</taxon>
        <taxon>Laurasiatheria</taxon>
        <taxon>Chiroptera</taxon>
        <taxon>Yinpterochiroptera</taxon>
        <taxon>Rhinolophoidea</taxon>
        <taxon>Rhinolophidae</taxon>
        <taxon>Rhinolophinae</taxon>
        <taxon>Rhinolophus</taxon>
    </lineage>
</organism>
<dbReference type="InParanoid" id="A0A671EP79"/>
<accession>A0A671EP79</accession>
<protein>
    <submittedName>
        <fullName evidence="2">Sperm-tail PG-rich repeat containing 3</fullName>
    </submittedName>
</protein>
<name>A0A671EP79_RHIFE</name>
<reference evidence="2" key="5">
    <citation type="submission" date="2025-09" db="UniProtKB">
        <authorList>
            <consortium name="Ensembl"/>
        </authorList>
    </citation>
    <scope>IDENTIFICATION</scope>
</reference>
<feature type="region of interest" description="Disordered" evidence="1">
    <location>
        <begin position="159"/>
        <end position="178"/>
    </location>
</feature>
<reference evidence="2" key="4">
    <citation type="submission" date="2025-08" db="UniProtKB">
        <authorList>
            <consortium name="Ensembl"/>
        </authorList>
    </citation>
    <scope>IDENTIFICATION</scope>
</reference>
<evidence type="ECO:0000256" key="1">
    <source>
        <dbReference type="SAM" id="MobiDB-lite"/>
    </source>
</evidence>
<reference evidence="2 3" key="2">
    <citation type="journal article" date="2018" name="Annu Rev Anim Biosci">
        <title>Bat Biology, Genomes, and the Bat1K Project: To Generate Chromosome-Level Genomes for All Living Bat Species.</title>
        <authorList>
            <person name="Teeling E.C."/>
            <person name="Vernes S.C."/>
            <person name="Davalos L.M."/>
            <person name="Ray D.A."/>
            <person name="Gilbert M.T.P."/>
            <person name="Myers E."/>
        </authorList>
    </citation>
    <scope>NUCLEOTIDE SEQUENCE</scope>
</reference>
<evidence type="ECO:0000313" key="3">
    <source>
        <dbReference type="Proteomes" id="UP000472240"/>
    </source>
</evidence>
<dbReference type="InterPro" id="IPR010736">
    <property type="entry name" value="SHIPPO-rpt"/>
</dbReference>
<keyword evidence="3" id="KW-1185">Reference proteome</keyword>
<feature type="region of interest" description="Disordered" evidence="1">
    <location>
        <begin position="113"/>
        <end position="137"/>
    </location>
</feature>
<dbReference type="OMA" id="YDVEDCY"/>
<dbReference type="Proteomes" id="UP000472240">
    <property type="component" value="Chromosome 12"/>
</dbReference>
<reference evidence="2 3" key="1">
    <citation type="journal article" date="2015" name="Annu Rev Anim Biosci">
        <title>The Genome 10K Project: a way forward.</title>
        <authorList>
            <person name="Koepfli K.P."/>
            <person name="Paten B."/>
            <person name="O'Brien S.J."/>
            <person name="Koepfli K.P."/>
            <person name="Paten B."/>
            <person name="Antunes A."/>
            <person name="Belov K."/>
            <person name="Bustamante C."/>
            <person name="Castoe T.A."/>
            <person name="Clawson H."/>
            <person name="Crawford A.J."/>
            <person name="Diekhans M."/>
            <person name="Distel D."/>
            <person name="Durbin R."/>
            <person name="Earl D."/>
            <person name="Fujita M.K."/>
            <person name="Gamble T."/>
            <person name="Georges A."/>
            <person name="Gemmell N."/>
            <person name="Gilbert M.T."/>
            <person name="Graves J.M."/>
            <person name="Green R.E."/>
            <person name="Hickey G."/>
            <person name="Jarvis E.D."/>
            <person name="Johnson W."/>
            <person name="Komissarov A."/>
            <person name="Korf I."/>
            <person name="Kuhn R."/>
            <person name="Larkin D.M."/>
            <person name="Lewin H."/>
            <person name="Lopez J.V."/>
            <person name="Ma J."/>
            <person name="Marques-Bonet T."/>
            <person name="Miller W."/>
            <person name="Murphy R."/>
            <person name="Pevzner P."/>
            <person name="Shapiro B."/>
            <person name="Steiner C."/>
            <person name="Tamazian G."/>
            <person name="Venkatesh B."/>
            <person name="Wang J."/>
            <person name="Wayne R."/>
            <person name="Wiley E."/>
            <person name="Yang H."/>
            <person name="Zhang G."/>
            <person name="Haussler D."/>
            <person name="Ryder O."/>
            <person name="O'Brien S.J."/>
        </authorList>
    </citation>
    <scope>NUCLEOTIDE SEQUENCE</scope>
</reference>
<reference evidence="3" key="3">
    <citation type="submission" date="2018-12" db="EMBL/GenBank/DDBJ databases">
        <title>G10K-VGP greater horseshoe bat female genome, primary haplotype.</title>
        <authorList>
            <person name="Teeling E."/>
            <person name="Myers G."/>
            <person name="Vernes S."/>
            <person name="Pippel M."/>
            <person name="Winkler S."/>
            <person name="Fedrigo O."/>
            <person name="Rhie A."/>
            <person name="Koren S."/>
            <person name="Phillippy A."/>
            <person name="Lewin H."/>
            <person name="Damas J."/>
            <person name="Howe K."/>
            <person name="Mountcastle J."/>
            <person name="Jarvis E.D."/>
        </authorList>
    </citation>
    <scope>NUCLEOTIDE SEQUENCE [LARGE SCALE GENOMIC DNA]</scope>
</reference>
<evidence type="ECO:0000313" key="2">
    <source>
        <dbReference type="Ensembl" id="ENSRFEP00010012192.1"/>
    </source>
</evidence>
<dbReference type="Pfam" id="PF07004">
    <property type="entry name" value="SHIPPO-rpt"/>
    <property type="match status" value="2"/>
</dbReference>
<proteinExistence type="predicted"/>
<dbReference type="AlphaFoldDB" id="A0A671EP79"/>
<dbReference type="GeneTree" id="ENSGT00390000009524"/>
<dbReference type="Ensembl" id="ENSRFET00010013334.1">
    <property type="protein sequence ID" value="ENSRFEP00010012192.1"/>
    <property type="gene ID" value="ENSRFEG00010008233.1"/>
</dbReference>
<dbReference type="FunCoup" id="A0A671EP79">
    <property type="interactions" value="11"/>
</dbReference>
<gene>
    <name evidence="2" type="primary">STPG3</name>
</gene>
<sequence>TMNFDQKAVKFLANFYINGGKHWSHGPLRPKSSVPTQPMAAVLLSGPKATWDKMQPPATQEFPAGLREQVGHLQEPPPICARNPKELWLERRPPVVTDLDIPGPTKYQVPDASVRESSAHPNFSISRKHPAREGGGRRAWQTVWFQSESPFTRKTDFNRERKVPPQVPGGEKRPSPNTYDILPGSCLQTPRPPAFSMSRSPAFASWVSSSRNPGPATYYVEDCYNSRFPSIPGVVIQGERRPKRHDTGPFCTL</sequence>